<dbReference type="RefSeq" id="WP_206657500.1">
    <property type="nucleotide sequence ID" value="NZ_CP071182.1"/>
</dbReference>
<dbReference type="PANTHER" id="PTHR41700:SF1">
    <property type="entry name" value="N-ACETYLTRANSFERASE DOMAIN-CONTAINING PROTEIN"/>
    <property type="match status" value="1"/>
</dbReference>
<dbReference type="EMBL" id="CP071182">
    <property type="protein sequence ID" value="QSO48164.1"/>
    <property type="molecule type" value="Genomic_DNA"/>
</dbReference>
<dbReference type="InterPro" id="IPR016181">
    <property type="entry name" value="Acyl_CoA_acyltransferase"/>
</dbReference>
<feature type="domain" description="N-acetyltransferase" evidence="2">
    <location>
        <begin position="3"/>
        <end position="147"/>
    </location>
</feature>
<dbReference type="InterPro" id="IPR038764">
    <property type="entry name" value="GNAT_N_AcTrfase_prd"/>
</dbReference>
<dbReference type="InterPro" id="IPR000182">
    <property type="entry name" value="GNAT_dom"/>
</dbReference>
<feature type="region of interest" description="Disordered" evidence="1">
    <location>
        <begin position="199"/>
        <end position="218"/>
    </location>
</feature>
<reference evidence="3 4" key="1">
    <citation type="submission" date="2021-02" db="EMBL/GenBank/DDBJ databases">
        <title>Alicyclobacillus curvatus sp. nov. and Alicyclobacillus mengziensis sp. nov., two acidophilic bacteria isolated from acid mine drainage.</title>
        <authorList>
            <person name="Huang Y."/>
        </authorList>
    </citation>
    <scope>NUCLEOTIDE SEQUENCE [LARGE SCALE GENOMIC DNA]</scope>
    <source>
        <strain evidence="3 4">S30H14</strain>
    </source>
</reference>
<dbReference type="SUPFAM" id="SSF55729">
    <property type="entry name" value="Acyl-CoA N-acyltransferases (Nat)"/>
    <property type="match status" value="1"/>
</dbReference>
<dbReference type="KEGG" id="afx:JZ786_03930"/>
<evidence type="ECO:0000256" key="1">
    <source>
        <dbReference type="SAM" id="MobiDB-lite"/>
    </source>
</evidence>
<dbReference type="CDD" id="cd04301">
    <property type="entry name" value="NAT_SF"/>
    <property type="match status" value="1"/>
</dbReference>
<dbReference type="Gene3D" id="3.40.630.30">
    <property type="match status" value="1"/>
</dbReference>
<gene>
    <name evidence="3" type="ORF">JZ786_03930</name>
</gene>
<sequence>MTARIEKVTSLAECDTARAIAATVWGADSACSTPQMSVHAKYGGVVLLAYVDEQPVGFLFSFPALYRGEWVLWSHETAVLPEYLHQGIGTRLKFAQREAAKELGYKTIGWTYDPLVSRNAHFNLNKLGARIVEYKVNAYGADEDDLVNRGIETDRFIAVWDVQEESDRGQPIGTHGNAHEVVLAVLEDGQPALHRFGHDDSAPGDFGHPGSSGHRGHPGIELITQIPLASPNTHNLRVAWREAFRAAALGLVEQGFVPVAFRRGNYGEYVWHKSLSQR</sequence>
<evidence type="ECO:0000313" key="3">
    <source>
        <dbReference type="EMBL" id="QSO48164.1"/>
    </source>
</evidence>
<proteinExistence type="predicted"/>
<evidence type="ECO:0000259" key="2">
    <source>
        <dbReference type="PROSITE" id="PS51186"/>
    </source>
</evidence>
<dbReference type="Proteomes" id="UP000663505">
    <property type="component" value="Chromosome"/>
</dbReference>
<dbReference type="PANTHER" id="PTHR41700">
    <property type="entry name" value="GCN5-RELATED N-ACETYLTRANSFERASE"/>
    <property type="match status" value="1"/>
</dbReference>
<accession>A0A9X7W0N5</accession>
<keyword evidence="4" id="KW-1185">Reference proteome</keyword>
<organism evidence="3 4">
    <name type="scientific">Alicyclobacillus mengziensis</name>
    <dbReference type="NCBI Taxonomy" id="2931921"/>
    <lineage>
        <taxon>Bacteria</taxon>
        <taxon>Bacillati</taxon>
        <taxon>Bacillota</taxon>
        <taxon>Bacilli</taxon>
        <taxon>Bacillales</taxon>
        <taxon>Alicyclobacillaceae</taxon>
        <taxon>Alicyclobacillus</taxon>
    </lineage>
</organism>
<name>A0A9X7W0N5_9BACL</name>
<dbReference type="AlphaFoldDB" id="A0A9X7W0N5"/>
<protein>
    <submittedName>
        <fullName evidence="3">GNAT family N-acetyltransferase</fullName>
    </submittedName>
</protein>
<dbReference type="Pfam" id="PF00583">
    <property type="entry name" value="Acetyltransf_1"/>
    <property type="match status" value="1"/>
</dbReference>
<evidence type="ECO:0000313" key="4">
    <source>
        <dbReference type="Proteomes" id="UP000663505"/>
    </source>
</evidence>
<dbReference type="GO" id="GO:0016747">
    <property type="term" value="F:acyltransferase activity, transferring groups other than amino-acyl groups"/>
    <property type="evidence" value="ECO:0007669"/>
    <property type="project" value="InterPro"/>
</dbReference>
<dbReference type="PROSITE" id="PS51186">
    <property type="entry name" value="GNAT"/>
    <property type="match status" value="1"/>
</dbReference>